<accession>A0A3G9JL02</accession>
<reference evidence="1 2" key="1">
    <citation type="submission" date="2018-11" db="EMBL/GenBank/DDBJ databases">
        <title>Complete genome sequence of Paenibacillus baekrokdamisoli strain KCTC 33723.</title>
        <authorList>
            <person name="Kang S.W."/>
            <person name="Lee K.C."/>
            <person name="Kim K.K."/>
            <person name="Kim J.S."/>
            <person name="Kim D.S."/>
            <person name="Ko S.H."/>
            <person name="Yang S.H."/>
            <person name="Lee J.S."/>
        </authorList>
    </citation>
    <scope>NUCLEOTIDE SEQUENCE [LARGE SCALE GENOMIC DNA]</scope>
    <source>
        <strain evidence="1 2">KCTC 33723</strain>
    </source>
</reference>
<dbReference type="EMBL" id="AP019308">
    <property type="protein sequence ID" value="BBH24848.1"/>
    <property type="molecule type" value="Genomic_DNA"/>
</dbReference>
<protein>
    <submittedName>
        <fullName evidence="1">Uncharacterized protein</fullName>
    </submittedName>
</protein>
<dbReference type="AlphaFoldDB" id="A0A3G9JL02"/>
<dbReference type="KEGG" id="pbk:Back11_61930"/>
<evidence type="ECO:0000313" key="1">
    <source>
        <dbReference type="EMBL" id="BBH24848.1"/>
    </source>
</evidence>
<name>A0A3G9JL02_9BACL</name>
<sequence length="45" mass="5022">MNIDELAVSMSLNSGNRSEREAAHLFYQRIGFTPKSTGLSHPINM</sequence>
<evidence type="ECO:0000313" key="2">
    <source>
        <dbReference type="Proteomes" id="UP000275368"/>
    </source>
</evidence>
<keyword evidence="2" id="KW-1185">Reference proteome</keyword>
<dbReference type="RefSeq" id="WP_164523062.1">
    <property type="nucleotide sequence ID" value="NZ_AP019308.1"/>
</dbReference>
<gene>
    <name evidence="1" type="ORF">Back11_61930</name>
</gene>
<organism evidence="1 2">
    <name type="scientific">Paenibacillus baekrokdamisoli</name>
    <dbReference type="NCBI Taxonomy" id="1712516"/>
    <lineage>
        <taxon>Bacteria</taxon>
        <taxon>Bacillati</taxon>
        <taxon>Bacillota</taxon>
        <taxon>Bacilli</taxon>
        <taxon>Bacillales</taxon>
        <taxon>Paenibacillaceae</taxon>
        <taxon>Paenibacillus</taxon>
    </lineage>
</organism>
<proteinExistence type="predicted"/>
<dbReference type="Proteomes" id="UP000275368">
    <property type="component" value="Chromosome"/>
</dbReference>